<feature type="transmembrane region" description="Helical" evidence="7">
    <location>
        <begin position="257"/>
        <end position="277"/>
    </location>
</feature>
<keyword evidence="4 7" id="KW-0812">Transmembrane</keyword>
<comment type="caution">
    <text evidence="9">The sequence shown here is derived from an EMBL/GenBank/DDBJ whole genome shotgun (WGS) entry which is preliminary data.</text>
</comment>
<dbReference type="PANTHER" id="PTHR30193">
    <property type="entry name" value="ABC TRANSPORTER PERMEASE PROTEIN"/>
    <property type="match status" value="1"/>
</dbReference>
<sequence length="281" mass="30963">MGSFSFTVPYLVAFILFAAIPVIFGLYVSLHDWNPVTGAGQFTGLSNYLQLFNSSTLAGHDFLIGLRNVVLFTVISVPFLVGIPTVVSYLIYCGPWKGLFRAIFFFPSVLSVTAITTVWSWILATQGGLLSSLFGIQLPWLTQQPFAWISIDATTEWWSMGFNIVILYAGLTQIPTSLFEASRIDGASPLRIYFSIVIPQLRNIISVVTVLGTIASFNLFAQSYLMTSGGPGSSTEPLTMFIYNQAFNEMKMGSATAMAFLMGIIIMIISFIQYRVARDRG</sequence>
<comment type="subcellular location">
    <subcellularLocation>
        <location evidence="1 7">Cell membrane</location>
        <topology evidence="1 7">Multi-pass membrane protein</topology>
    </subcellularLocation>
</comment>
<dbReference type="EMBL" id="LJCO01000042">
    <property type="protein sequence ID" value="KPV44016.1"/>
    <property type="molecule type" value="Genomic_DNA"/>
</dbReference>
<reference evidence="9 10" key="1">
    <citation type="submission" date="2015-09" db="EMBL/GenBank/DDBJ databases">
        <title>Draft genome sequence of Alicyclobacillus ferrooxydans DSM 22381.</title>
        <authorList>
            <person name="Hemp J."/>
        </authorList>
    </citation>
    <scope>NUCLEOTIDE SEQUENCE [LARGE SCALE GENOMIC DNA]</scope>
    <source>
        <strain evidence="9 10">TC-34</strain>
    </source>
</reference>
<feature type="transmembrane region" description="Helical" evidence="7">
    <location>
        <begin position="200"/>
        <end position="221"/>
    </location>
</feature>
<organism evidence="9 10">
    <name type="scientific">Alicyclobacillus ferrooxydans</name>
    <dbReference type="NCBI Taxonomy" id="471514"/>
    <lineage>
        <taxon>Bacteria</taxon>
        <taxon>Bacillati</taxon>
        <taxon>Bacillota</taxon>
        <taxon>Bacilli</taxon>
        <taxon>Bacillales</taxon>
        <taxon>Alicyclobacillaceae</taxon>
        <taxon>Alicyclobacillus</taxon>
    </lineage>
</organism>
<proteinExistence type="inferred from homology"/>
<evidence type="ECO:0000256" key="2">
    <source>
        <dbReference type="ARBA" id="ARBA00022448"/>
    </source>
</evidence>
<name>A0A0P9D3C4_9BACL</name>
<dbReference type="InterPro" id="IPR051393">
    <property type="entry name" value="ABC_transporter_permease"/>
</dbReference>
<dbReference type="InterPro" id="IPR000515">
    <property type="entry name" value="MetI-like"/>
</dbReference>
<keyword evidence="10" id="KW-1185">Reference proteome</keyword>
<keyword evidence="5 7" id="KW-1133">Transmembrane helix</keyword>
<evidence type="ECO:0000256" key="7">
    <source>
        <dbReference type="RuleBase" id="RU363032"/>
    </source>
</evidence>
<dbReference type="PANTHER" id="PTHR30193:SF37">
    <property type="entry name" value="INNER MEMBRANE ABC TRANSPORTER PERMEASE PROTEIN YCJO"/>
    <property type="match status" value="1"/>
</dbReference>
<dbReference type="Gene3D" id="1.10.3720.10">
    <property type="entry name" value="MetI-like"/>
    <property type="match status" value="1"/>
</dbReference>
<feature type="transmembrane region" description="Helical" evidence="7">
    <location>
        <begin position="69"/>
        <end position="92"/>
    </location>
</feature>
<feature type="domain" description="ABC transmembrane type-1" evidence="8">
    <location>
        <begin position="66"/>
        <end position="273"/>
    </location>
</feature>
<comment type="similarity">
    <text evidence="7">Belongs to the binding-protein-dependent transport system permease family.</text>
</comment>
<feature type="transmembrane region" description="Helical" evidence="7">
    <location>
        <begin position="157"/>
        <end position="179"/>
    </location>
</feature>
<feature type="transmembrane region" description="Helical" evidence="7">
    <location>
        <begin position="99"/>
        <end position="122"/>
    </location>
</feature>
<gene>
    <name evidence="9" type="ORF">AN477_09585</name>
</gene>
<evidence type="ECO:0000256" key="1">
    <source>
        <dbReference type="ARBA" id="ARBA00004651"/>
    </source>
</evidence>
<dbReference type="InterPro" id="IPR035906">
    <property type="entry name" value="MetI-like_sf"/>
</dbReference>
<dbReference type="Proteomes" id="UP000050482">
    <property type="component" value="Unassembled WGS sequence"/>
</dbReference>
<evidence type="ECO:0000313" key="10">
    <source>
        <dbReference type="Proteomes" id="UP000050482"/>
    </source>
</evidence>
<evidence type="ECO:0000256" key="6">
    <source>
        <dbReference type="ARBA" id="ARBA00023136"/>
    </source>
</evidence>
<evidence type="ECO:0000256" key="3">
    <source>
        <dbReference type="ARBA" id="ARBA00022475"/>
    </source>
</evidence>
<feature type="transmembrane region" description="Helical" evidence="7">
    <location>
        <begin position="7"/>
        <end position="28"/>
    </location>
</feature>
<dbReference type="PATRIC" id="fig|471514.4.peg.492"/>
<dbReference type="AlphaFoldDB" id="A0A0P9D3C4"/>
<dbReference type="GO" id="GO:0055085">
    <property type="term" value="P:transmembrane transport"/>
    <property type="evidence" value="ECO:0007669"/>
    <property type="project" value="InterPro"/>
</dbReference>
<accession>A0A0P9D3C4</accession>
<dbReference type="SUPFAM" id="SSF161098">
    <property type="entry name" value="MetI-like"/>
    <property type="match status" value="1"/>
</dbReference>
<keyword evidence="6 7" id="KW-0472">Membrane</keyword>
<evidence type="ECO:0000259" key="8">
    <source>
        <dbReference type="PROSITE" id="PS50928"/>
    </source>
</evidence>
<keyword evidence="2 7" id="KW-0813">Transport</keyword>
<dbReference type="Pfam" id="PF00528">
    <property type="entry name" value="BPD_transp_1"/>
    <property type="match status" value="1"/>
</dbReference>
<dbReference type="STRING" id="471514.AN477_09585"/>
<protein>
    <recommendedName>
        <fullName evidence="8">ABC transmembrane type-1 domain-containing protein</fullName>
    </recommendedName>
</protein>
<evidence type="ECO:0000313" key="9">
    <source>
        <dbReference type="EMBL" id="KPV44016.1"/>
    </source>
</evidence>
<evidence type="ECO:0000256" key="5">
    <source>
        <dbReference type="ARBA" id="ARBA00022989"/>
    </source>
</evidence>
<dbReference type="CDD" id="cd06261">
    <property type="entry name" value="TM_PBP2"/>
    <property type="match status" value="1"/>
</dbReference>
<evidence type="ECO:0000256" key="4">
    <source>
        <dbReference type="ARBA" id="ARBA00022692"/>
    </source>
</evidence>
<keyword evidence="3" id="KW-1003">Cell membrane</keyword>
<dbReference type="GO" id="GO:0005886">
    <property type="term" value="C:plasma membrane"/>
    <property type="evidence" value="ECO:0007669"/>
    <property type="project" value="UniProtKB-SubCell"/>
</dbReference>
<dbReference type="PROSITE" id="PS50928">
    <property type="entry name" value="ABC_TM1"/>
    <property type="match status" value="1"/>
</dbReference>